<name>A0ABM0M4F7_SACKO</name>
<keyword evidence="1" id="KW-0175">Coiled coil</keyword>
<proteinExistence type="predicted"/>
<organism evidence="3 4">
    <name type="scientific">Saccoglossus kowalevskii</name>
    <name type="common">Acorn worm</name>
    <dbReference type="NCBI Taxonomy" id="10224"/>
    <lineage>
        <taxon>Eukaryota</taxon>
        <taxon>Metazoa</taxon>
        <taxon>Hemichordata</taxon>
        <taxon>Enteropneusta</taxon>
        <taxon>Harrimaniidae</taxon>
        <taxon>Saccoglossus</taxon>
    </lineage>
</organism>
<feature type="coiled-coil region" evidence="1">
    <location>
        <begin position="15"/>
        <end position="52"/>
    </location>
</feature>
<dbReference type="RefSeq" id="XP_006814898.1">
    <property type="nucleotide sequence ID" value="XM_006814835.1"/>
</dbReference>
<accession>A0ABM0M4F7</accession>
<protein>
    <submittedName>
        <fullName evidence="4">Uncharacterized protein LOC102800586</fullName>
    </submittedName>
</protein>
<dbReference type="GeneID" id="102800586"/>
<sequence length="218" mass="25698">MRMFLSSDSRDKTLLELEKKKLDSLQRQAQTLKALRDRTQEVEDERKKKEEEILGRLNGSLLKREIKDWYGPEAKTNTVINYSLPKTLPPPATYHRPAVKPRLLDDVLARRRQEHERKQADIHDNIKSLNAEKVRILREKERLQDKRRELRNPSPYSVLEPFHFPSRPPSQRTDSAMSERSAWLPSHRTLESVHSARSIIEKARLDLTPMQLQLRTIK</sequence>
<evidence type="ECO:0000256" key="2">
    <source>
        <dbReference type="SAM" id="MobiDB-lite"/>
    </source>
</evidence>
<gene>
    <name evidence="4" type="primary">LOC102800586</name>
</gene>
<evidence type="ECO:0000313" key="4">
    <source>
        <dbReference type="RefSeq" id="XP_006814898.1"/>
    </source>
</evidence>
<feature type="compositionally biased region" description="Polar residues" evidence="2">
    <location>
        <begin position="169"/>
        <end position="178"/>
    </location>
</feature>
<dbReference type="Proteomes" id="UP000694865">
    <property type="component" value="Unplaced"/>
</dbReference>
<reference evidence="4" key="1">
    <citation type="submission" date="2025-08" db="UniProtKB">
        <authorList>
            <consortium name="RefSeq"/>
        </authorList>
    </citation>
    <scope>IDENTIFICATION</scope>
    <source>
        <tissue evidence="4">Testes</tissue>
    </source>
</reference>
<feature type="region of interest" description="Disordered" evidence="2">
    <location>
        <begin position="145"/>
        <end position="181"/>
    </location>
</feature>
<evidence type="ECO:0000313" key="3">
    <source>
        <dbReference type="Proteomes" id="UP000694865"/>
    </source>
</evidence>
<evidence type="ECO:0000256" key="1">
    <source>
        <dbReference type="SAM" id="Coils"/>
    </source>
</evidence>
<keyword evidence="3" id="KW-1185">Reference proteome</keyword>